<sequence>MQNNALKSLKQNGERRRHDPINQRSLDMNTGHWEGGVLSWTILVFGTLMFVSPSSATNSSLPISARGTEFFLAFPRHTHTSGLTQELIISNPADTITTARVQFPQLPESTQCLTRVIPPGGWWRVELNETFHVGSSSREDKGIYVTSSGPVDVQVLAQQSGGKQAKGGYKALPREALSADYVVATHCVLNNCFSLIVVTENKTNMNISLRLQNGGQVTFEGVAYADDDVISTSGDAGHVIQVTCYRCDISGTRVQASRPVAVIAGGEFEQVGSTTSVKDMLVEQLLPWRAAGTRYVLGGDAISSSKTELVKIITGDVITFSYDGVTHTSSRPRQVFQFTRSSSAAVEILADDKVLVAQFIKPGGGDYVMVVPLPVSSWKTCYDVFVYGQDATDLHLVLFTPDTGTLPTALLQPSNGYLRVQTPGDCVSAPAACYPFSGYLYAYSSWKAWSIPIMSSCFTEGVTSPANMISEESVGVTTECPAASTTTTESVTTVSDATSTVLGTSQSQTSTVFGTSQGHTSTVLGTSQGQTSTVLGTSQGQTSTVLGTSQGQTSTVLGTSQGQTSTVLGTSQGQTSTVLGTSQGHTSTVLGTSQGDTSTVLGTSQGQPSTSNQETTYSVATVSDALSTDTTRVRSTTAESTTVEDTTLDLDSGSEQNTVDPEASSTTPLSSKTTKKLGQCPCNCATKTISKPEDLISTLATLQSDLRVNSKEQSLYKRKKTSAQDPRASSMRVGVTGVSFLAFVAGLLLSCDLAMPDDDYKFQSELTDAAKLRSERERKVPTESKTTTTTPTQRKDSD</sequence>
<reference evidence="3 4" key="1">
    <citation type="journal article" date="2023" name="Sci. Data">
        <title>Genome assembly of the Korean intertidal mud-creeper Batillaria attramentaria.</title>
        <authorList>
            <person name="Patra A.K."/>
            <person name="Ho P.T."/>
            <person name="Jun S."/>
            <person name="Lee S.J."/>
            <person name="Kim Y."/>
            <person name="Won Y.J."/>
        </authorList>
    </citation>
    <scope>NUCLEOTIDE SEQUENCE [LARGE SCALE GENOMIC DNA]</scope>
    <source>
        <strain evidence="3">Wonlab-2016</strain>
    </source>
</reference>
<feature type="compositionally biased region" description="Basic and acidic residues" evidence="1">
    <location>
        <begin position="12"/>
        <end position="21"/>
    </location>
</feature>
<feature type="compositionally biased region" description="Low complexity" evidence="1">
    <location>
        <begin position="635"/>
        <end position="645"/>
    </location>
</feature>
<feature type="compositionally biased region" description="Basic and acidic residues" evidence="1">
    <location>
        <begin position="770"/>
        <end position="782"/>
    </location>
</feature>
<feature type="region of interest" description="Disordered" evidence="1">
    <location>
        <begin position="770"/>
        <end position="798"/>
    </location>
</feature>
<feature type="region of interest" description="Disordered" evidence="1">
    <location>
        <begin position="1"/>
        <end position="24"/>
    </location>
</feature>
<gene>
    <name evidence="3" type="ORF">BaRGS_00018361</name>
</gene>
<dbReference type="Pfam" id="PF17517">
    <property type="entry name" value="IgGFc_binding"/>
    <property type="match status" value="1"/>
</dbReference>
<accession>A0ABD0KT55</accession>
<feature type="domain" description="IgGFc-binding protein N-terminal" evidence="2">
    <location>
        <begin position="171"/>
        <end position="397"/>
    </location>
</feature>
<protein>
    <recommendedName>
        <fullName evidence="2">IgGFc-binding protein N-terminal domain-containing protein</fullName>
    </recommendedName>
</protein>
<evidence type="ECO:0000259" key="2">
    <source>
        <dbReference type="Pfam" id="PF17517"/>
    </source>
</evidence>
<feature type="compositionally biased region" description="Polar residues" evidence="1">
    <location>
        <begin position="505"/>
        <end position="634"/>
    </location>
</feature>
<keyword evidence="4" id="KW-1185">Reference proteome</keyword>
<dbReference type="InterPro" id="IPR035234">
    <property type="entry name" value="IgGFc-bd_N"/>
</dbReference>
<feature type="compositionally biased region" description="Polar residues" evidence="1">
    <location>
        <begin position="1"/>
        <end position="11"/>
    </location>
</feature>
<evidence type="ECO:0000313" key="4">
    <source>
        <dbReference type="Proteomes" id="UP001519460"/>
    </source>
</evidence>
<evidence type="ECO:0000313" key="3">
    <source>
        <dbReference type="EMBL" id="KAK7490382.1"/>
    </source>
</evidence>
<proteinExistence type="predicted"/>
<dbReference type="AlphaFoldDB" id="A0ABD0KT55"/>
<organism evidence="3 4">
    <name type="scientific">Batillaria attramentaria</name>
    <dbReference type="NCBI Taxonomy" id="370345"/>
    <lineage>
        <taxon>Eukaryota</taxon>
        <taxon>Metazoa</taxon>
        <taxon>Spiralia</taxon>
        <taxon>Lophotrochozoa</taxon>
        <taxon>Mollusca</taxon>
        <taxon>Gastropoda</taxon>
        <taxon>Caenogastropoda</taxon>
        <taxon>Sorbeoconcha</taxon>
        <taxon>Cerithioidea</taxon>
        <taxon>Batillariidae</taxon>
        <taxon>Batillaria</taxon>
    </lineage>
</organism>
<dbReference type="Proteomes" id="UP001519460">
    <property type="component" value="Unassembled WGS sequence"/>
</dbReference>
<feature type="region of interest" description="Disordered" evidence="1">
    <location>
        <begin position="505"/>
        <end position="675"/>
    </location>
</feature>
<evidence type="ECO:0000256" key="1">
    <source>
        <dbReference type="SAM" id="MobiDB-lite"/>
    </source>
</evidence>
<name>A0ABD0KT55_9CAEN</name>
<comment type="caution">
    <text evidence="3">The sequence shown here is derived from an EMBL/GenBank/DDBJ whole genome shotgun (WGS) entry which is preliminary data.</text>
</comment>
<dbReference type="EMBL" id="JACVVK020000127">
    <property type="protein sequence ID" value="KAK7490382.1"/>
    <property type="molecule type" value="Genomic_DNA"/>
</dbReference>